<dbReference type="Pfam" id="PF03256">
    <property type="entry name" value="ANAPC10"/>
    <property type="match status" value="1"/>
</dbReference>
<dbReference type="GO" id="GO:0070979">
    <property type="term" value="P:protein K11-linked ubiquitination"/>
    <property type="evidence" value="ECO:0007669"/>
    <property type="project" value="TreeGrafter"/>
</dbReference>
<evidence type="ECO:0000313" key="9">
    <source>
        <dbReference type="Proteomes" id="UP001221413"/>
    </source>
</evidence>
<dbReference type="GO" id="GO:0031145">
    <property type="term" value="P:anaphase-promoting complex-dependent catabolic process"/>
    <property type="evidence" value="ECO:0007669"/>
    <property type="project" value="InterPro"/>
</dbReference>
<dbReference type="PROSITE" id="PS51284">
    <property type="entry name" value="DOC"/>
    <property type="match status" value="1"/>
</dbReference>
<dbReference type="InterPro" id="IPR016901">
    <property type="entry name" value="APC10/Doc1"/>
</dbReference>
<dbReference type="PANTHER" id="PTHR12936">
    <property type="entry name" value="ANAPHASE-PROMOTING COMPLEX 10"/>
    <property type="match status" value="1"/>
</dbReference>
<evidence type="ECO:0000256" key="1">
    <source>
        <dbReference type="ARBA" id="ARBA00006762"/>
    </source>
</evidence>
<dbReference type="InterPro" id="IPR004939">
    <property type="entry name" value="APC_su10/DOC_dom"/>
</dbReference>
<dbReference type="GO" id="GO:0005680">
    <property type="term" value="C:anaphase-promoting complex"/>
    <property type="evidence" value="ECO:0007669"/>
    <property type="project" value="InterPro"/>
</dbReference>
<evidence type="ECO:0000256" key="6">
    <source>
        <dbReference type="SAM" id="MobiDB-lite"/>
    </source>
</evidence>
<name>A0AAD6NM12_DREDA</name>
<dbReference type="EMBL" id="JAQGDS010000002">
    <property type="protein sequence ID" value="KAJ6263529.1"/>
    <property type="molecule type" value="Genomic_DNA"/>
</dbReference>
<feature type="region of interest" description="Disordered" evidence="6">
    <location>
        <begin position="35"/>
        <end position="139"/>
    </location>
</feature>
<keyword evidence="5" id="KW-0131">Cell cycle</keyword>
<dbReference type="SUPFAM" id="SSF49785">
    <property type="entry name" value="Galactose-binding domain-like"/>
    <property type="match status" value="1"/>
</dbReference>
<gene>
    <name evidence="8" type="ORF">Dda_2093</name>
</gene>
<accession>A0AAD6NM12</accession>
<feature type="region of interest" description="Disordered" evidence="6">
    <location>
        <begin position="457"/>
        <end position="493"/>
    </location>
</feature>
<keyword evidence="2" id="KW-0132">Cell division</keyword>
<keyword evidence="4" id="KW-0833">Ubl conjugation pathway</keyword>
<evidence type="ECO:0000256" key="2">
    <source>
        <dbReference type="ARBA" id="ARBA00022618"/>
    </source>
</evidence>
<comment type="caution">
    <text evidence="8">The sequence shown here is derived from an EMBL/GenBank/DDBJ whole genome shotgun (WGS) entry which is preliminary data.</text>
</comment>
<feature type="region of interest" description="Disordered" evidence="6">
    <location>
        <begin position="1"/>
        <end position="21"/>
    </location>
</feature>
<organism evidence="8 9">
    <name type="scientific">Drechslerella dactyloides</name>
    <name type="common">Nematode-trapping fungus</name>
    <name type="synonym">Arthrobotrys dactyloides</name>
    <dbReference type="NCBI Taxonomy" id="74499"/>
    <lineage>
        <taxon>Eukaryota</taxon>
        <taxon>Fungi</taxon>
        <taxon>Dikarya</taxon>
        <taxon>Ascomycota</taxon>
        <taxon>Pezizomycotina</taxon>
        <taxon>Orbiliomycetes</taxon>
        <taxon>Orbiliales</taxon>
        <taxon>Orbiliaceae</taxon>
        <taxon>Drechslerella</taxon>
    </lineage>
</organism>
<evidence type="ECO:0000256" key="3">
    <source>
        <dbReference type="ARBA" id="ARBA00022776"/>
    </source>
</evidence>
<protein>
    <recommendedName>
        <fullName evidence="7">DOC domain-containing protein</fullName>
    </recommendedName>
</protein>
<proteinExistence type="inferred from homology"/>
<evidence type="ECO:0000256" key="5">
    <source>
        <dbReference type="ARBA" id="ARBA00023306"/>
    </source>
</evidence>
<dbReference type="SMART" id="SM01337">
    <property type="entry name" value="APC10"/>
    <property type="match status" value="1"/>
</dbReference>
<dbReference type="PANTHER" id="PTHR12936:SF0">
    <property type="entry name" value="ANAPHASE-PROMOTING COMPLEX SUBUNIT 10"/>
    <property type="match status" value="1"/>
</dbReference>
<keyword evidence="3" id="KW-0498">Mitosis</keyword>
<dbReference type="GO" id="GO:0051301">
    <property type="term" value="P:cell division"/>
    <property type="evidence" value="ECO:0007669"/>
    <property type="project" value="UniProtKB-KW"/>
</dbReference>
<dbReference type="Proteomes" id="UP001221413">
    <property type="component" value="Unassembled WGS sequence"/>
</dbReference>
<reference evidence="8" key="1">
    <citation type="submission" date="2023-01" db="EMBL/GenBank/DDBJ databases">
        <title>The chitinases involved in constricting ring structure development in the nematode-trapping fungus Drechslerella dactyloides.</title>
        <authorList>
            <person name="Wang R."/>
            <person name="Zhang L."/>
            <person name="Tang P."/>
            <person name="Li S."/>
            <person name="Liang L."/>
        </authorList>
    </citation>
    <scope>NUCLEOTIDE SEQUENCE</scope>
    <source>
        <strain evidence="8">YMF1.00031</strain>
    </source>
</reference>
<dbReference type="Gene3D" id="2.60.120.260">
    <property type="entry name" value="Galactose-binding domain-like"/>
    <property type="match status" value="1"/>
</dbReference>
<evidence type="ECO:0000259" key="7">
    <source>
        <dbReference type="PROSITE" id="PS51284"/>
    </source>
</evidence>
<sequence length="493" mass="55278">MPNGRRGITTRGAPPPPQIGRNRVAADFREILARQGPGGFRAIGGLDITDDDDDDEEDDDSEELQSIDGEEEVESGEEDVLDDDDGEEEEDSDDGLVPIDNDETDEEEQSEGDEDGEEGDEEGEEEDEDVEGEEMDDAHATGSHQVVCIPPFFSPFHLHHPPSPLPFCFSPSSVSILRLHHTFSSYTYKKLTVVPATMAEASTPPASQYSLQPPLERALTTNFKAMTPEQIASLHGLKEIGHLASWTVSTSKPGCGVAELRSDDTNLFWQSDGSQPHLINIHFAKRVFVKRIRIFLDYSQDESYTPTKIAIYAGTGYHDLQEVYILEFNQPIGWQEVPLDGVHSDGILRTFLIQVCVLSNHQSGKDTHVRGLQIYSPLEYFETPPPYQLPIGDPECGDKAATLKQMRRQVKERYSEEDQESVWNRIETARINAERRLNGLRPIGEDAEKDKEERILQGIDLDLEAPRPRPRKRPRSSGWIDAAEFDPAMAELR</sequence>
<feature type="domain" description="DOC" evidence="7">
    <location>
        <begin position="216"/>
        <end position="401"/>
    </location>
</feature>
<evidence type="ECO:0000256" key="4">
    <source>
        <dbReference type="ARBA" id="ARBA00022786"/>
    </source>
</evidence>
<keyword evidence="9" id="KW-1185">Reference proteome</keyword>
<dbReference type="InterPro" id="IPR008979">
    <property type="entry name" value="Galactose-bd-like_sf"/>
</dbReference>
<feature type="compositionally biased region" description="Acidic residues" evidence="6">
    <location>
        <begin position="48"/>
        <end position="136"/>
    </location>
</feature>
<dbReference type="AlphaFoldDB" id="A0AAD6NM12"/>
<comment type="similarity">
    <text evidence="1">Belongs to the APC10 family.</text>
</comment>
<dbReference type="CDD" id="cd08366">
    <property type="entry name" value="APC10"/>
    <property type="match status" value="1"/>
</dbReference>
<evidence type="ECO:0000313" key="8">
    <source>
        <dbReference type="EMBL" id="KAJ6263529.1"/>
    </source>
</evidence>